<evidence type="ECO:0000313" key="2">
    <source>
        <dbReference type="Proteomes" id="UP001389717"/>
    </source>
</evidence>
<sequence>MDGNWEGVNTEAAGGPAKINNIESKGYFLQPNKDLSLNRMSFHLSAENKRCFRAGIYGKKRVNFISQTKEDKYFIELYNFPPQHRTNILTCFIKENERIVYTGKKGLKE</sequence>
<reference evidence="1 2" key="1">
    <citation type="submission" date="2024-04" db="EMBL/GenBank/DDBJ databases">
        <title>Bacillus oryzaecorticis sp. nov., a moderately halophilic bacterium isolated from rice husks.</title>
        <authorList>
            <person name="Zhu H.-S."/>
        </authorList>
    </citation>
    <scope>NUCLEOTIDE SEQUENCE [LARGE SCALE GENOMIC DNA]</scope>
    <source>
        <strain evidence="1 2">ZC255</strain>
    </source>
</reference>
<dbReference type="EMBL" id="JBBYAF010000001">
    <property type="protein sequence ID" value="MEL3970725.1"/>
    <property type="molecule type" value="Genomic_DNA"/>
</dbReference>
<name>A0ABU9K3Q7_9BACI</name>
<evidence type="ECO:0008006" key="3">
    <source>
        <dbReference type="Google" id="ProtNLM"/>
    </source>
</evidence>
<proteinExistence type="predicted"/>
<accession>A0ABU9K3Q7</accession>
<gene>
    <name evidence="1" type="ORF">AAEO50_00385</name>
</gene>
<organism evidence="1 2">
    <name type="scientific">Rossellomorea oryzaecorticis</name>
    <dbReference type="NCBI Taxonomy" id="1396505"/>
    <lineage>
        <taxon>Bacteria</taxon>
        <taxon>Bacillati</taxon>
        <taxon>Bacillota</taxon>
        <taxon>Bacilli</taxon>
        <taxon>Bacillales</taxon>
        <taxon>Bacillaceae</taxon>
        <taxon>Rossellomorea</taxon>
    </lineage>
</organism>
<dbReference type="RefSeq" id="WP_341979234.1">
    <property type="nucleotide sequence ID" value="NZ_JBBYAF010000001.1"/>
</dbReference>
<evidence type="ECO:0000313" key="1">
    <source>
        <dbReference type="EMBL" id="MEL3970725.1"/>
    </source>
</evidence>
<comment type="caution">
    <text evidence="1">The sequence shown here is derived from an EMBL/GenBank/DDBJ whole genome shotgun (WGS) entry which is preliminary data.</text>
</comment>
<protein>
    <recommendedName>
        <fullName evidence="3">LAGLIDADG homing endonuclease</fullName>
    </recommendedName>
</protein>
<dbReference type="Proteomes" id="UP001389717">
    <property type="component" value="Unassembled WGS sequence"/>
</dbReference>
<keyword evidence="2" id="KW-1185">Reference proteome</keyword>